<evidence type="ECO:0000313" key="2">
    <source>
        <dbReference type="EMBL" id="KRG64142.1"/>
    </source>
</evidence>
<dbReference type="InterPro" id="IPR021257">
    <property type="entry name" value="DUF2809"/>
</dbReference>
<keyword evidence="1" id="KW-1133">Transmembrane helix</keyword>
<proteinExistence type="predicted"/>
<feature type="transmembrane region" description="Helical" evidence="1">
    <location>
        <begin position="12"/>
        <end position="32"/>
    </location>
</feature>
<gene>
    <name evidence="2" type="ORF">ABB26_09320</name>
</gene>
<dbReference type="PATRIC" id="fig|405444.3.peg.875"/>
<sequence length="135" mass="14834">MPISHQRLALGFSWPHALLALVVFAMEVVIATQLPHVSWIRAYLGDVLVVILIYAAARSVLRIHDHVLLLAVFVFACCIEFAQYFRLAELLGFVRGDVMYTVIGNTFSWGDIVCYAIGCIAMALVVSGKNALVPA</sequence>
<dbReference type="RefSeq" id="WP_152982614.1">
    <property type="nucleotide sequence ID" value="NZ_LDJI01000017.1"/>
</dbReference>
<feature type="transmembrane region" description="Helical" evidence="1">
    <location>
        <begin position="38"/>
        <end position="55"/>
    </location>
</feature>
<keyword evidence="3" id="KW-1185">Reference proteome</keyword>
<dbReference type="STRING" id="405444.ABB26_09320"/>
<evidence type="ECO:0000313" key="3">
    <source>
        <dbReference type="Proteomes" id="UP000050864"/>
    </source>
</evidence>
<evidence type="ECO:0008006" key="4">
    <source>
        <dbReference type="Google" id="ProtNLM"/>
    </source>
</evidence>
<feature type="transmembrane region" description="Helical" evidence="1">
    <location>
        <begin position="67"/>
        <end position="87"/>
    </location>
</feature>
<protein>
    <recommendedName>
        <fullName evidence="4">DUF2809 domain-containing protein</fullName>
    </recommendedName>
</protein>
<keyword evidence="1" id="KW-0472">Membrane</keyword>
<accession>A0A0R0CD23</accession>
<name>A0A0R0CD23_9GAMM</name>
<evidence type="ECO:0000256" key="1">
    <source>
        <dbReference type="SAM" id="Phobius"/>
    </source>
</evidence>
<dbReference type="EMBL" id="LDJI01000017">
    <property type="protein sequence ID" value="KRG64142.1"/>
    <property type="molecule type" value="Genomic_DNA"/>
</dbReference>
<dbReference type="OrthoDB" id="5360192at2"/>
<feature type="transmembrane region" description="Helical" evidence="1">
    <location>
        <begin position="107"/>
        <end position="126"/>
    </location>
</feature>
<dbReference type="Pfam" id="PF10990">
    <property type="entry name" value="DUF2809"/>
    <property type="match status" value="1"/>
</dbReference>
<comment type="caution">
    <text evidence="2">The sequence shown here is derived from an EMBL/GenBank/DDBJ whole genome shotgun (WGS) entry which is preliminary data.</text>
</comment>
<reference evidence="2 3" key="1">
    <citation type="submission" date="2015-05" db="EMBL/GenBank/DDBJ databases">
        <title>Genome sequencing and analysis of members of genus Stenotrophomonas.</title>
        <authorList>
            <person name="Patil P.P."/>
            <person name="Midha S."/>
            <person name="Patil P.B."/>
        </authorList>
    </citation>
    <scope>NUCLEOTIDE SEQUENCE [LARGE SCALE GENOMIC DNA]</scope>
    <source>
        <strain evidence="2 3">DSM 18929</strain>
    </source>
</reference>
<dbReference type="Proteomes" id="UP000050864">
    <property type="component" value="Unassembled WGS sequence"/>
</dbReference>
<keyword evidence="1" id="KW-0812">Transmembrane</keyword>
<organism evidence="2 3">
    <name type="scientific">Stenotrophomonas humi</name>
    <dbReference type="NCBI Taxonomy" id="405444"/>
    <lineage>
        <taxon>Bacteria</taxon>
        <taxon>Pseudomonadati</taxon>
        <taxon>Pseudomonadota</taxon>
        <taxon>Gammaproteobacteria</taxon>
        <taxon>Lysobacterales</taxon>
        <taxon>Lysobacteraceae</taxon>
        <taxon>Stenotrophomonas</taxon>
    </lineage>
</organism>
<dbReference type="AlphaFoldDB" id="A0A0R0CD23"/>